<accession>A0ABU1LXA0</accession>
<evidence type="ECO:0000313" key="3">
    <source>
        <dbReference type="Proteomes" id="UP001264340"/>
    </source>
</evidence>
<feature type="coiled-coil region" evidence="1">
    <location>
        <begin position="433"/>
        <end position="467"/>
    </location>
</feature>
<reference evidence="2 3" key="1">
    <citation type="submission" date="2023-07" db="EMBL/GenBank/DDBJ databases">
        <title>Sorghum-associated microbial communities from plants grown in Nebraska, USA.</title>
        <authorList>
            <person name="Schachtman D."/>
        </authorList>
    </citation>
    <scope>NUCLEOTIDE SEQUENCE [LARGE SCALE GENOMIC DNA]</scope>
    <source>
        <strain evidence="2 3">DS1316</strain>
    </source>
</reference>
<organism evidence="2 3">
    <name type="scientific">Paraburkholderia terricola</name>
    <dbReference type="NCBI Taxonomy" id="169427"/>
    <lineage>
        <taxon>Bacteria</taxon>
        <taxon>Pseudomonadati</taxon>
        <taxon>Pseudomonadota</taxon>
        <taxon>Betaproteobacteria</taxon>
        <taxon>Burkholderiales</taxon>
        <taxon>Burkholderiaceae</taxon>
        <taxon>Paraburkholderia</taxon>
    </lineage>
</organism>
<protein>
    <recommendedName>
        <fullName evidence="4">SIR2-like domain-containing protein</fullName>
    </recommendedName>
</protein>
<keyword evidence="3" id="KW-1185">Reference proteome</keyword>
<dbReference type="Proteomes" id="UP001264340">
    <property type="component" value="Unassembled WGS sequence"/>
</dbReference>
<keyword evidence="1" id="KW-0175">Coiled coil</keyword>
<sequence length="526" mass="59179">MIDSDDTSNICLHLFNFLQLCGKICCGEIKYLPFTIAERHMSNKSLTGLFLGAGASYEASMPLVWDLTAEIKKWLTPDKLRQLNAGWRSQGTGYPEAVIEDLAAALQMSNLHYESILGYLETQSRRNNKFVQAYHGLYSWMVNLVYQLLYFRQVNNDGPLNRQIDFYRGLRSLAEANNPLWIFSLNHDLIIEAIAANFSIPVNCGFSPKQIALPRRNNDGAKVGELRAEILEMAELESGAMHFTSSSEVCINLLKIHGALDVFTFNDGKDLLRFLPDEQTVESVTSTLRAVNEELVYVDPRMLGGKVNAVNEIAYADNDGEMQFLRRTLLAGAHKFDGTGAQVLPESMLKFFAKHINSVQKLICIGYGFGDLHINRIICNWLEFSSERALEIVSPQAKEMPAFLLPLAPQVQLVESGATDFLDSIAGIKRSRIDELEKRVAAAGRKIEKQKADAVFAEFQKKEEEQRKAAYAEKLSAIPIKDGRHDFSSLGSPEELGRQWAHEIYGTKEGMLERLLTFLLQKGKWQ</sequence>
<comment type="caution">
    <text evidence="2">The sequence shown here is derived from an EMBL/GenBank/DDBJ whole genome shotgun (WGS) entry which is preliminary data.</text>
</comment>
<gene>
    <name evidence="2" type="ORF">J2804_004813</name>
</gene>
<dbReference type="EMBL" id="JAVDRP010000010">
    <property type="protein sequence ID" value="MDR6411385.1"/>
    <property type="molecule type" value="Genomic_DNA"/>
</dbReference>
<proteinExistence type="predicted"/>
<dbReference type="RefSeq" id="WP_310124512.1">
    <property type="nucleotide sequence ID" value="NZ_JAVDQV010000011.1"/>
</dbReference>
<evidence type="ECO:0000256" key="1">
    <source>
        <dbReference type="SAM" id="Coils"/>
    </source>
</evidence>
<evidence type="ECO:0008006" key="4">
    <source>
        <dbReference type="Google" id="ProtNLM"/>
    </source>
</evidence>
<name>A0ABU1LXA0_9BURK</name>
<evidence type="ECO:0000313" key="2">
    <source>
        <dbReference type="EMBL" id="MDR6411385.1"/>
    </source>
</evidence>